<keyword evidence="1" id="KW-0732">Signal</keyword>
<dbReference type="STRING" id="568069.A0A1J1ISU7"/>
<proteinExistence type="predicted"/>
<evidence type="ECO:0000313" key="3">
    <source>
        <dbReference type="Proteomes" id="UP000183832"/>
    </source>
</evidence>
<protein>
    <submittedName>
        <fullName evidence="2">CLUMA_CG016336, isoform A</fullName>
    </submittedName>
</protein>
<sequence>MKVTKVAYLFAFSISFSFALQEDCVDFFGMIVPHGNLYVPGPSVCTSCVCYHSQPLWCRSIYCDPPYFCKKFRVGERCCEFDCLDDPEDIIKEKERLRKRKRFLGIVYGGSSDHLHSEKSIIMLCICILSIIFI</sequence>
<keyword evidence="3" id="KW-1185">Reference proteome</keyword>
<dbReference type="PANTHER" id="PTHR15256:SF6">
    <property type="entry name" value="INTEGRAL MEMBRANE PROTEIN DGCR2_IDD"/>
    <property type="match status" value="1"/>
</dbReference>
<accession>A0A1J1ISU7</accession>
<evidence type="ECO:0000313" key="2">
    <source>
        <dbReference type="EMBL" id="CRL03200.1"/>
    </source>
</evidence>
<dbReference type="AlphaFoldDB" id="A0A1J1ISU7"/>
<feature type="signal peptide" evidence="1">
    <location>
        <begin position="1"/>
        <end position="19"/>
    </location>
</feature>
<dbReference type="GO" id="GO:0016020">
    <property type="term" value="C:membrane"/>
    <property type="evidence" value="ECO:0007669"/>
    <property type="project" value="TreeGrafter"/>
</dbReference>
<dbReference type="EMBL" id="CVRI01000059">
    <property type="protein sequence ID" value="CRL03200.1"/>
    <property type="molecule type" value="Genomic_DNA"/>
</dbReference>
<dbReference type="PANTHER" id="PTHR15256">
    <property type="entry name" value="INTEGRAL MEMBRANE PROTEIN DGCR2/IDD"/>
    <property type="match status" value="1"/>
</dbReference>
<gene>
    <name evidence="2" type="ORF">CLUMA_CG016336</name>
</gene>
<dbReference type="Proteomes" id="UP000183832">
    <property type="component" value="Unassembled WGS sequence"/>
</dbReference>
<feature type="chain" id="PRO_5012407707" evidence="1">
    <location>
        <begin position="20"/>
        <end position="134"/>
    </location>
</feature>
<reference evidence="2 3" key="1">
    <citation type="submission" date="2015-04" db="EMBL/GenBank/DDBJ databases">
        <authorList>
            <person name="Syromyatnikov M.Y."/>
            <person name="Popov V.N."/>
        </authorList>
    </citation>
    <scope>NUCLEOTIDE SEQUENCE [LARGE SCALE GENOMIC DNA]</scope>
</reference>
<evidence type="ECO:0000256" key="1">
    <source>
        <dbReference type="SAM" id="SignalP"/>
    </source>
</evidence>
<organism evidence="2 3">
    <name type="scientific">Clunio marinus</name>
    <dbReference type="NCBI Taxonomy" id="568069"/>
    <lineage>
        <taxon>Eukaryota</taxon>
        <taxon>Metazoa</taxon>
        <taxon>Ecdysozoa</taxon>
        <taxon>Arthropoda</taxon>
        <taxon>Hexapoda</taxon>
        <taxon>Insecta</taxon>
        <taxon>Pterygota</taxon>
        <taxon>Neoptera</taxon>
        <taxon>Endopterygota</taxon>
        <taxon>Diptera</taxon>
        <taxon>Nematocera</taxon>
        <taxon>Chironomoidea</taxon>
        <taxon>Chironomidae</taxon>
        <taxon>Clunio</taxon>
    </lineage>
</organism>
<dbReference type="OrthoDB" id="6602431at2759"/>
<name>A0A1J1ISU7_9DIPT</name>
<dbReference type="InterPro" id="IPR042378">
    <property type="entry name" value="IDD"/>
</dbReference>